<comment type="caution">
    <text evidence="7">The sequence shown here is derived from an EMBL/GenBank/DDBJ whole genome shotgun (WGS) entry which is preliminary data.</text>
</comment>
<evidence type="ECO:0000313" key="7">
    <source>
        <dbReference type="EMBL" id="KAK5108674.1"/>
    </source>
</evidence>
<dbReference type="PANTHER" id="PTHR28165">
    <property type="entry name" value="NON-CLASSICAL EXPORT PROTEIN 2-RELATED"/>
    <property type="match status" value="1"/>
</dbReference>
<dbReference type="InterPro" id="IPR052649">
    <property type="entry name" value="NCE102-like"/>
</dbReference>
<dbReference type="GO" id="GO:0032126">
    <property type="term" value="C:eisosome"/>
    <property type="evidence" value="ECO:0007669"/>
    <property type="project" value="TreeGrafter"/>
</dbReference>
<feature type="transmembrane region" description="Helical" evidence="5">
    <location>
        <begin position="44"/>
        <end position="62"/>
    </location>
</feature>
<dbReference type="Pfam" id="PF01284">
    <property type="entry name" value="MARVEL"/>
    <property type="match status" value="1"/>
</dbReference>
<evidence type="ECO:0000256" key="3">
    <source>
        <dbReference type="ARBA" id="ARBA00022989"/>
    </source>
</evidence>
<feature type="transmembrane region" description="Helical" evidence="5">
    <location>
        <begin position="127"/>
        <end position="150"/>
    </location>
</feature>
<proteinExistence type="predicted"/>
<evidence type="ECO:0000313" key="8">
    <source>
        <dbReference type="Proteomes" id="UP001310890"/>
    </source>
</evidence>
<dbReference type="EMBL" id="JAVRRL010000080">
    <property type="protein sequence ID" value="KAK5108674.1"/>
    <property type="molecule type" value="Genomic_DNA"/>
</dbReference>
<dbReference type="GO" id="GO:0072659">
    <property type="term" value="P:protein localization to plasma membrane"/>
    <property type="evidence" value="ECO:0007669"/>
    <property type="project" value="TreeGrafter"/>
</dbReference>
<evidence type="ECO:0000256" key="5">
    <source>
        <dbReference type="SAM" id="Phobius"/>
    </source>
</evidence>
<comment type="subcellular location">
    <subcellularLocation>
        <location evidence="1">Membrane</location>
        <topology evidence="1">Multi-pass membrane protein</topology>
    </subcellularLocation>
</comment>
<evidence type="ECO:0000256" key="1">
    <source>
        <dbReference type="ARBA" id="ARBA00004141"/>
    </source>
</evidence>
<evidence type="ECO:0000256" key="2">
    <source>
        <dbReference type="ARBA" id="ARBA00022692"/>
    </source>
</evidence>
<dbReference type="AlphaFoldDB" id="A0AAN7TIE7"/>
<dbReference type="GO" id="GO:0070941">
    <property type="term" value="P:eisosome assembly"/>
    <property type="evidence" value="ECO:0007669"/>
    <property type="project" value="TreeGrafter"/>
</dbReference>
<organism evidence="7 8">
    <name type="scientific">Meristemomyces frigidus</name>
    <dbReference type="NCBI Taxonomy" id="1508187"/>
    <lineage>
        <taxon>Eukaryota</taxon>
        <taxon>Fungi</taxon>
        <taxon>Dikarya</taxon>
        <taxon>Ascomycota</taxon>
        <taxon>Pezizomycotina</taxon>
        <taxon>Dothideomycetes</taxon>
        <taxon>Dothideomycetidae</taxon>
        <taxon>Mycosphaerellales</taxon>
        <taxon>Teratosphaeriaceae</taxon>
        <taxon>Meristemomyces</taxon>
    </lineage>
</organism>
<dbReference type="GO" id="GO:0005886">
    <property type="term" value="C:plasma membrane"/>
    <property type="evidence" value="ECO:0007669"/>
    <property type="project" value="TreeGrafter"/>
</dbReference>
<dbReference type="PANTHER" id="PTHR28165:SF1">
    <property type="entry name" value="NON-CLASSICAL EXPORT PROTEIN 2-RELATED"/>
    <property type="match status" value="1"/>
</dbReference>
<keyword evidence="3 5" id="KW-1133">Transmembrane helix</keyword>
<evidence type="ECO:0000259" key="6">
    <source>
        <dbReference type="Pfam" id="PF01284"/>
    </source>
</evidence>
<keyword evidence="2 5" id="KW-0812">Transmembrane</keyword>
<dbReference type="InterPro" id="IPR008253">
    <property type="entry name" value="Marvel"/>
</dbReference>
<dbReference type="Proteomes" id="UP001310890">
    <property type="component" value="Unassembled WGS sequence"/>
</dbReference>
<name>A0AAN7TIE7_9PEZI</name>
<reference evidence="7" key="1">
    <citation type="submission" date="2023-08" db="EMBL/GenBank/DDBJ databases">
        <title>Black Yeasts Isolated from many extreme environments.</title>
        <authorList>
            <person name="Coleine C."/>
            <person name="Stajich J.E."/>
            <person name="Selbmann L."/>
        </authorList>
    </citation>
    <scope>NUCLEOTIDE SEQUENCE</scope>
    <source>
        <strain evidence="7">CCFEE 5401</strain>
    </source>
</reference>
<feature type="transmembrane region" description="Helical" evidence="5">
    <location>
        <begin position="74"/>
        <end position="93"/>
    </location>
</feature>
<keyword evidence="4 5" id="KW-0472">Membrane</keyword>
<accession>A0AAN7TIE7</accession>
<protein>
    <recommendedName>
        <fullName evidence="6">MARVEL domain-containing protein</fullName>
    </recommendedName>
</protein>
<gene>
    <name evidence="7" type="ORF">LTR62_008079</name>
</gene>
<sequence>MEGRAMINLIMRALAFFWALLVLAISGNMVAINSHNTNVINYDLFVAIFAMLSLFYLIPATLKDTFMIHPILPLVLDVLNVIFWFCAAVATAAELGAHSCSNGDYLDSNKITQGSHKLCQEGGATTAFLFFGFASFAVSLVFSGLGMGGGSTGGKGGIRRGPAMSQV</sequence>
<evidence type="ECO:0000256" key="4">
    <source>
        <dbReference type="ARBA" id="ARBA00023136"/>
    </source>
</evidence>
<feature type="domain" description="MARVEL" evidence="6">
    <location>
        <begin position="8"/>
        <end position="142"/>
    </location>
</feature>